<evidence type="ECO:0000313" key="2">
    <source>
        <dbReference type="EMBL" id="MBP1934078.1"/>
    </source>
</evidence>
<dbReference type="InterPro" id="IPR011964">
    <property type="entry name" value="YVTN_b-propeller_repeat"/>
</dbReference>
<dbReference type="PANTHER" id="PTHR47197:SF3">
    <property type="entry name" value="DIHYDRO-HEME D1 DEHYDROGENASE"/>
    <property type="match status" value="1"/>
</dbReference>
<dbReference type="Proteomes" id="UP001519343">
    <property type="component" value="Unassembled WGS sequence"/>
</dbReference>
<dbReference type="InterPro" id="IPR051200">
    <property type="entry name" value="Host-pathogen_enzymatic-act"/>
</dbReference>
<dbReference type="SUPFAM" id="SSF51004">
    <property type="entry name" value="C-terminal (heme d1) domain of cytochrome cd1-nitrite reductase"/>
    <property type="match status" value="1"/>
</dbReference>
<dbReference type="InterPro" id="IPR015943">
    <property type="entry name" value="WD40/YVTN_repeat-like_dom_sf"/>
</dbReference>
<feature type="compositionally biased region" description="Basic and acidic residues" evidence="1">
    <location>
        <begin position="178"/>
        <end position="188"/>
    </location>
</feature>
<evidence type="ECO:0000313" key="3">
    <source>
        <dbReference type="Proteomes" id="UP001519343"/>
    </source>
</evidence>
<feature type="compositionally biased region" description="Polar residues" evidence="1">
    <location>
        <begin position="189"/>
        <end position="198"/>
    </location>
</feature>
<dbReference type="InterPro" id="IPR011048">
    <property type="entry name" value="Haem_d1_sf"/>
</dbReference>
<evidence type="ECO:0000256" key="1">
    <source>
        <dbReference type="SAM" id="MobiDB-lite"/>
    </source>
</evidence>
<dbReference type="RefSeq" id="WP_209812084.1">
    <property type="nucleotide sequence ID" value="NZ_JAGGKT010000016.1"/>
</dbReference>
<feature type="region of interest" description="Disordered" evidence="1">
    <location>
        <begin position="161"/>
        <end position="218"/>
    </location>
</feature>
<gene>
    <name evidence="2" type="ORF">J2Z37_004095</name>
</gene>
<comment type="caution">
    <text evidence="2">The sequence shown here is derived from an EMBL/GenBank/DDBJ whole genome shotgun (WGS) entry which is preliminary data.</text>
</comment>
<proteinExistence type="predicted"/>
<dbReference type="PANTHER" id="PTHR47197">
    <property type="entry name" value="PROTEIN NIRF"/>
    <property type="match status" value="1"/>
</dbReference>
<feature type="compositionally biased region" description="Polar residues" evidence="1">
    <location>
        <begin position="161"/>
        <end position="175"/>
    </location>
</feature>
<dbReference type="EMBL" id="JAGGKT010000016">
    <property type="protein sequence ID" value="MBP1934078.1"/>
    <property type="molecule type" value="Genomic_DNA"/>
</dbReference>
<keyword evidence="3" id="KW-1185">Reference proteome</keyword>
<reference evidence="2 3" key="1">
    <citation type="submission" date="2021-03" db="EMBL/GenBank/DDBJ databases">
        <title>Genomic Encyclopedia of Type Strains, Phase IV (KMG-IV): sequencing the most valuable type-strain genomes for metagenomic binning, comparative biology and taxonomic classification.</title>
        <authorList>
            <person name="Goeker M."/>
        </authorList>
    </citation>
    <scope>NUCLEOTIDE SEQUENCE [LARGE SCALE GENOMIC DNA]</scope>
    <source>
        <strain evidence="2 3">DSM 24738</strain>
    </source>
</reference>
<name>A0ABS4GUY8_9BACL</name>
<sequence length="432" mass="47633">MENKKLPGEPENQIQVIDLWTHEHLFSLPVTEKTCGIALSPNGDRAYLTHHETDQLTIWDTSARTILATISVGRKPKGITLSPDGSRIYVTNSGSRDISIINTETQELEHTLLLDGNPIGISSAENGLLFILTDPTQSEADPALESTPKVPAADPAILNNPLNQLESTNPFSDTNPLLRKDPATDDPTKVNNELSTLSENEKLLNKLPTKNNFPSMPDNVDMSLPNTDLPTMQLPNMDLPNMQLPTNFPALEAPNFSMGDLAKLDLPSFPQGMIPNDLLAGSWNLGTPNALNMIPPLPPLSFNPGNLAFPMPQTLPSNMMLPANLPQFPFEPFQGMNLNMPNTAGVQSLNLTSTLKSRLQRKAQLNKLTHLRQKIRSLGLPDHVCTALEKNLNKAIFHLKTFIKQVKRFMAMQLIPRQKGLELIQAAQRLIS</sequence>
<organism evidence="2 3">
    <name type="scientific">Ammoniphilus resinae</name>
    <dbReference type="NCBI Taxonomy" id="861532"/>
    <lineage>
        <taxon>Bacteria</taxon>
        <taxon>Bacillati</taxon>
        <taxon>Bacillota</taxon>
        <taxon>Bacilli</taxon>
        <taxon>Bacillales</taxon>
        <taxon>Paenibacillaceae</taxon>
        <taxon>Aneurinibacillus group</taxon>
        <taxon>Ammoniphilus</taxon>
    </lineage>
</organism>
<accession>A0ABS4GUY8</accession>
<dbReference type="NCBIfam" id="TIGR02276">
    <property type="entry name" value="beta_rpt_yvtn"/>
    <property type="match status" value="1"/>
</dbReference>
<protein>
    <submittedName>
        <fullName evidence="2">YVTN family beta-propeller protein</fullName>
    </submittedName>
</protein>
<dbReference type="Gene3D" id="2.130.10.10">
    <property type="entry name" value="YVTN repeat-like/Quinoprotein amine dehydrogenase"/>
    <property type="match status" value="1"/>
</dbReference>